<feature type="compositionally biased region" description="Basic and acidic residues" evidence="1">
    <location>
        <begin position="406"/>
        <end position="425"/>
    </location>
</feature>
<feature type="compositionally biased region" description="Acidic residues" evidence="1">
    <location>
        <begin position="444"/>
        <end position="463"/>
    </location>
</feature>
<accession>A0AAN5CCD5</accession>
<name>A0AAN5CCD5_9BILA</name>
<dbReference type="Proteomes" id="UP001328107">
    <property type="component" value="Unassembled WGS sequence"/>
</dbReference>
<feature type="region of interest" description="Disordered" evidence="1">
    <location>
        <begin position="405"/>
        <end position="463"/>
    </location>
</feature>
<organism evidence="2 3">
    <name type="scientific">Pristionchus mayeri</name>
    <dbReference type="NCBI Taxonomy" id="1317129"/>
    <lineage>
        <taxon>Eukaryota</taxon>
        <taxon>Metazoa</taxon>
        <taxon>Ecdysozoa</taxon>
        <taxon>Nematoda</taxon>
        <taxon>Chromadorea</taxon>
        <taxon>Rhabditida</taxon>
        <taxon>Rhabditina</taxon>
        <taxon>Diplogasteromorpha</taxon>
        <taxon>Diplogasteroidea</taxon>
        <taxon>Neodiplogasteridae</taxon>
        <taxon>Pristionchus</taxon>
    </lineage>
</organism>
<feature type="compositionally biased region" description="Polar residues" evidence="1">
    <location>
        <begin position="100"/>
        <end position="112"/>
    </location>
</feature>
<protein>
    <recommendedName>
        <fullName evidence="4">THAP-type domain-containing protein</fullName>
    </recommendedName>
</protein>
<feature type="compositionally biased region" description="Pro residues" evidence="1">
    <location>
        <begin position="124"/>
        <end position="134"/>
    </location>
</feature>
<dbReference type="AlphaFoldDB" id="A0AAN5CCD5"/>
<comment type="caution">
    <text evidence="2">The sequence shown here is derived from an EMBL/GenBank/DDBJ whole genome shotgun (WGS) entry which is preliminary data.</text>
</comment>
<evidence type="ECO:0000313" key="2">
    <source>
        <dbReference type="EMBL" id="GMR37234.1"/>
    </source>
</evidence>
<dbReference type="EMBL" id="BTRK01000002">
    <property type="protein sequence ID" value="GMR37234.1"/>
    <property type="molecule type" value="Genomic_DNA"/>
</dbReference>
<sequence length="463" mass="51665">MVAPCALCKGRNPPRTHVFPQNSRAEVQVKWVKAMGLPQDQEDAVLEEMRQLEQKGNRPRWCTFHFEYDSAGIHFPKYFDPEEGKAAQGWKEEEDDDDQGPSTNSHDGSSSPAEKRRTSRKRTVPPPSPSPSSKPPATELSLKKILAEVGISLPGMEEDEEEREIESQKPSPSRKKAEVATSVEKTLQSILMDAGLPVPETLQAKTGVLVDEDEDEEVPSPSLRRLPSGSAVAAVKKATTTMGQPRRQGTLVPNRGGATLSKPKMLMNPMSNNFAGGEWPKVVIPTPPTPKLPVYCYNHNTMEKYDDSDSLRHFTMPCSSLTKNCQSELTVIMSRARALEDQFDEMSNCVLRLVQLYKTKTPQAYRPPQSLATISGRAAAVAGPVIGRPLYNNREVVAPSDSLAVQERRERRMGSRKKEPERLLTDDDLASTVRRRLIKQEQSSADEEEEEEEDENEEESEDE</sequence>
<keyword evidence="3" id="KW-1185">Reference proteome</keyword>
<reference evidence="3" key="1">
    <citation type="submission" date="2022-10" db="EMBL/GenBank/DDBJ databases">
        <title>Genome assembly of Pristionchus species.</title>
        <authorList>
            <person name="Yoshida K."/>
            <person name="Sommer R.J."/>
        </authorList>
    </citation>
    <scope>NUCLEOTIDE SEQUENCE [LARGE SCALE GENOMIC DNA]</scope>
    <source>
        <strain evidence="3">RS5460</strain>
    </source>
</reference>
<feature type="region of interest" description="Disordered" evidence="1">
    <location>
        <begin position="152"/>
        <end position="179"/>
    </location>
</feature>
<evidence type="ECO:0000256" key="1">
    <source>
        <dbReference type="SAM" id="MobiDB-lite"/>
    </source>
</evidence>
<feature type="region of interest" description="Disordered" evidence="1">
    <location>
        <begin position="241"/>
        <end position="263"/>
    </location>
</feature>
<gene>
    <name evidence="2" type="ORF">PMAYCL1PPCAC_07429</name>
</gene>
<evidence type="ECO:0000313" key="3">
    <source>
        <dbReference type="Proteomes" id="UP001328107"/>
    </source>
</evidence>
<evidence type="ECO:0008006" key="4">
    <source>
        <dbReference type="Google" id="ProtNLM"/>
    </source>
</evidence>
<feature type="non-terminal residue" evidence="2">
    <location>
        <position position="463"/>
    </location>
</feature>
<proteinExistence type="predicted"/>
<feature type="region of interest" description="Disordered" evidence="1">
    <location>
        <begin position="79"/>
        <end position="140"/>
    </location>
</feature>